<evidence type="ECO:0000256" key="1">
    <source>
        <dbReference type="SAM" id="SignalP"/>
    </source>
</evidence>
<dbReference type="Pfam" id="PF12010">
    <property type="entry name" value="DUF3502"/>
    <property type="match status" value="1"/>
</dbReference>
<feature type="domain" description="DUF3502" evidence="2">
    <location>
        <begin position="421"/>
        <end position="489"/>
    </location>
</feature>
<dbReference type="AlphaFoldDB" id="A0A3L9DYJ1"/>
<dbReference type="InterPro" id="IPR006059">
    <property type="entry name" value="SBP"/>
</dbReference>
<dbReference type="RefSeq" id="WP_121834469.1">
    <property type="nucleotide sequence ID" value="NZ_CP163513.1"/>
</dbReference>
<dbReference type="Proteomes" id="UP000279194">
    <property type="component" value="Unassembled WGS sequence"/>
</dbReference>
<protein>
    <submittedName>
        <fullName evidence="3">Extracellular solute-binding protein</fullName>
    </submittedName>
</protein>
<sequence>MKLLKSCSLFLAGVTAVAGLTACGNLTGNKANNTGKTEDGKTSILMYQIGQPPKNIDKLMENANKIIGEKLDAKLNIQYIDWGDYEEKMSIITSSGENYDIAFANNYVLNAGKGAYADLTDLYKKEGKALYEALDPAYIKGNTINGKIYAVPVQGNVASQQMLSFNMNLVKKHNLDISNVKTYKDLEPLLKVIKEKEPEVTPIAWTKFSLPHMNFALPGKSDLPLVVNLDGDPTKIVNPYEVEGYVEHLKTFHDFYKKGYIAADVATSDVSYDLATQNWFVREETQGPADFGDSLLSTVAGYEIKSVPITTAYKTNDTTQVANFVISQTSKNKEKAMEVLTLLNTNKELLNGLVFGPEGENWEKDPKDDNRIKLLDGYAADTRMSAWNTGNSQILYVTDKVTDADVAQAEKILAEAVEAATLGFNFNIDPVKTEVTSVQNIIKQYAPGINSGTVDPEQGIKELMDKLNSEGSYAKVKEEMQKQYDAFLANKK</sequence>
<gene>
    <name evidence="3" type="ORF">EAF07_01205</name>
</gene>
<reference evidence="3 4" key="1">
    <citation type="submission" date="2018-10" db="EMBL/GenBank/DDBJ databases">
        <title>Streptococcus hillyeri sp. nov., isolated from equine tracheal sample.</title>
        <authorList>
            <person name="Macfadyen A.C."/>
            <person name="Waller A."/>
            <person name="Paterson G.K."/>
        </authorList>
    </citation>
    <scope>NUCLEOTIDE SEQUENCE [LARGE SCALE GENOMIC DNA]</scope>
    <source>
        <strain evidence="3 4">28462</strain>
    </source>
</reference>
<dbReference type="SUPFAM" id="SSF53850">
    <property type="entry name" value="Periplasmic binding protein-like II"/>
    <property type="match status" value="1"/>
</dbReference>
<accession>A0A3L9DYJ1</accession>
<organism evidence="3 4">
    <name type="scientific">Streptococcus hillyeri</name>
    <dbReference type="NCBI Taxonomy" id="2282420"/>
    <lineage>
        <taxon>Bacteria</taxon>
        <taxon>Bacillati</taxon>
        <taxon>Bacillota</taxon>
        <taxon>Bacilli</taxon>
        <taxon>Lactobacillales</taxon>
        <taxon>Streptococcaceae</taxon>
        <taxon>Streptococcus</taxon>
    </lineage>
</organism>
<feature type="signal peptide" evidence="1">
    <location>
        <begin position="1"/>
        <end position="18"/>
    </location>
</feature>
<evidence type="ECO:0000313" key="4">
    <source>
        <dbReference type="Proteomes" id="UP000279194"/>
    </source>
</evidence>
<comment type="caution">
    <text evidence="3">The sequence shown here is derived from an EMBL/GenBank/DDBJ whole genome shotgun (WGS) entry which is preliminary data.</text>
</comment>
<dbReference type="PANTHER" id="PTHR43649:SF17">
    <property type="entry name" value="ABC TRANSPORTER SOLUTE BINDING PROTEIN-SUGAR TRANSPORT"/>
    <property type="match status" value="1"/>
</dbReference>
<keyword evidence="1" id="KW-0732">Signal</keyword>
<dbReference type="InterPro" id="IPR022627">
    <property type="entry name" value="DUF3502"/>
</dbReference>
<keyword evidence="4" id="KW-1185">Reference proteome</keyword>
<proteinExistence type="predicted"/>
<evidence type="ECO:0000259" key="2">
    <source>
        <dbReference type="Pfam" id="PF12010"/>
    </source>
</evidence>
<dbReference type="Gene3D" id="3.40.190.10">
    <property type="entry name" value="Periplasmic binding protein-like II"/>
    <property type="match status" value="1"/>
</dbReference>
<dbReference type="Pfam" id="PF01547">
    <property type="entry name" value="SBP_bac_1"/>
    <property type="match status" value="1"/>
</dbReference>
<evidence type="ECO:0000313" key="3">
    <source>
        <dbReference type="EMBL" id="RLY05344.1"/>
    </source>
</evidence>
<dbReference type="PROSITE" id="PS51257">
    <property type="entry name" value="PROKAR_LIPOPROTEIN"/>
    <property type="match status" value="1"/>
</dbReference>
<dbReference type="InterPro" id="IPR050490">
    <property type="entry name" value="Bact_solute-bd_prot1"/>
</dbReference>
<dbReference type="EMBL" id="RCVM01000001">
    <property type="protein sequence ID" value="RLY05344.1"/>
    <property type="molecule type" value="Genomic_DNA"/>
</dbReference>
<name>A0A3L9DYJ1_9STRE</name>
<dbReference type="PANTHER" id="PTHR43649">
    <property type="entry name" value="ARABINOSE-BINDING PROTEIN-RELATED"/>
    <property type="match status" value="1"/>
</dbReference>
<feature type="chain" id="PRO_5038406905" evidence="1">
    <location>
        <begin position="19"/>
        <end position="492"/>
    </location>
</feature>
<dbReference type="OrthoDB" id="7936627at2"/>